<gene>
    <name evidence="1" type="ORF">HFQ381_LOCUS27454</name>
    <name evidence="2" type="ORF">UJA718_LOCUS30856</name>
</gene>
<dbReference type="InterPro" id="IPR036397">
    <property type="entry name" value="RNaseH_sf"/>
</dbReference>
<reference evidence="1" key="1">
    <citation type="submission" date="2021-02" db="EMBL/GenBank/DDBJ databases">
        <authorList>
            <person name="Nowell W R."/>
        </authorList>
    </citation>
    <scope>NUCLEOTIDE SEQUENCE</scope>
</reference>
<evidence type="ECO:0000313" key="3">
    <source>
        <dbReference type="Proteomes" id="UP000663851"/>
    </source>
</evidence>
<name>A0A820V6E7_9BILA</name>
<protein>
    <submittedName>
        <fullName evidence="1">Uncharacterized protein</fullName>
    </submittedName>
</protein>
<evidence type="ECO:0000313" key="4">
    <source>
        <dbReference type="Proteomes" id="UP000663873"/>
    </source>
</evidence>
<dbReference type="Proteomes" id="UP000663873">
    <property type="component" value="Unassembled WGS sequence"/>
</dbReference>
<comment type="caution">
    <text evidence="1">The sequence shown here is derived from an EMBL/GenBank/DDBJ whole genome shotgun (WGS) entry which is preliminary data.</text>
</comment>
<dbReference type="Proteomes" id="UP000663851">
    <property type="component" value="Unassembled WGS sequence"/>
</dbReference>
<dbReference type="AlphaFoldDB" id="A0A820V6E7"/>
<dbReference type="GO" id="GO:0003676">
    <property type="term" value="F:nucleic acid binding"/>
    <property type="evidence" value="ECO:0007669"/>
    <property type="project" value="InterPro"/>
</dbReference>
<dbReference type="EMBL" id="CAJOBO010003565">
    <property type="protein sequence ID" value="CAF4496683.1"/>
    <property type="molecule type" value="Genomic_DNA"/>
</dbReference>
<dbReference type="Gene3D" id="3.30.420.10">
    <property type="entry name" value="Ribonuclease H-like superfamily/Ribonuclease H"/>
    <property type="match status" value="1"/>
</dbReference>
<evidence type="ECO:0000313" key="2">
    <source>
        <dbReference type="EMBL" id="CAF4588328.1"/>
    </source>
</evidence>
<proteinExistence type="predicted"/>
<sequence length="203" mass="23541">MCSNIKQIFLQYHITAQKLRRDYQRAQCIARRNAGMTCRKISTIVGISKASVQRALKRFEERDEQWKEGCMQVAAVSGGGRVNFWSVITSEGTGCFRINTENTNSDVYCGILENYLISMVQLYQMENNYIYQHDNSRYNNNKEEMRSDFNIDHEEFIDSTNCVFDAVESKDERVTANRHKRIRENAKECYLSNANSQLLGSTL</sequence>
<dbReference type="Pfam" id="PF13384">
    <property type="entry name" value="HTH_23"/>
    <property type="match status" value="1"/>
</dbReference>
<organism evidence="1 3">
    <name type="scientific">Rotaria socialis</name>
    <dbReference type="NCBI Taxonomy" id="392032"/>
    <lineage>
        <taxon>Eukaryota</taxon>
        <taxon>Metazoa</taxon>
        <taxon>Spiralia</taxon>
        <taxon>Gnathifera</taxon>
        <taxon>Rotifera</taxon>
        <taxon>Eurotatoria</taxon>
        <taxon>Bdelloidea</taxon>
        <taxon>Philodinida</taxon>
        <taxon>Philodinidae</taxon>
        <taxon>Rotaria</taxon>
    </lineage>
</organism>
<dbReference type="EMBL" id="CAJOBP010017722">
    <property type="protein sequence ID" value="CAF4588328.1"/>
    <property type="molecule type" value="Genomic_DNA"/>
</dbReference>
<evidence type="ECO:0000313" key="1">
    <source>
        <dbReference type="EMBL" id="CAF4496683.1"/>
    </source>
</evidence>
<keyword evidence="4" id="KW-1185">Reference proteome</keyword>
<accession>A0A820V6E7</accession>